<evidence type="ECO:0008006" key="3">
    <source>
        <dbReference type="Google" id="ProtNLM"/>
    </source>
</evidence>
<evidence type="ECO:0000313" key="1">
    <source>
        <dbReference type="EMBL" id="EHL29744.1"/>
    </source>
</evidence>
<evidence type="ECO:0000313" key="2">
    <source>
        <dbReference type="Proteomes" id="UP000002770"/>
    </source>
</evidence>
<dbReference type="Proteomes" id="UP000002770">
    <property type="component" value="Unassembled WGS sequence"/>
</dbReference>
<dbReference type="InParanoid" id="G9ESR3"/>
<dbReference type="Gene3D" id="2.40.160.20">
    <property type="match status" value="1"/>
</dbReference>
<organism evidence="1 2">
    <name type="scientific">Legionella drancourtii LLAP12</name>
    <dbReference type="NCBI Taxonomy" id="658187"/>
    <lineage>
        <taxon>Bacteria</taxon>
        <taxon>Pseudomonadati</taxon>
        <taxon>Pseudomonadota</taxon>
        <taxon>Gammaproteobacteria</taxon>
        <taxon>Legionellales</taxon>
        <taxon>Legionellaceae</taxon>
        <taxon>Legionella</taxon>
    </lineage>
</organism>
<dbReference type="AlphaFoldDB" id="G9ESR3"/>
<dbReference type="HOGENOM" id="CLU_1293060_0_0_6"/>
<accession>G9ESR3</accession>
<gene>
    <name evidence="1" type="ORF">LDG_8334</name>
</gene>
<protein>
    <recommendedName>
        <fullName evidence="3">Outer membrane protein beta-barrel domain-containing protein</fullName>
    </recommendedName>
</protein>
<name>G9ESR3_9GAMM</name>
<proteinExistence type="predicted"/>
<dbReference type="EMBL" id="JH413846">
    <property type="protein sequence ID" value="EHL29744.1"/>
    <property type="molecule type" value="Genomic_DNA"/>
</dbReference>
<dbReference type="OrthoDB" id="5638045at2"/>
<dbReference type="RefSeq" id="WP_006872213.1">
    <property type="nucleotide sequence ID" value="NZ_JH413846.1"/>
</dbReference>
<dbReference type="eggNOG" id="COG3637">
    <property type="taxonomic scope" value="Bacteria"/>
</dbReference>
<keyword evidence="2" id="KW-1185">Reference proteome</keyword>
<reference evidence="1 2" key="1">
    <citation type="journal article" date="2011" name="BMC Genomics">
        <title>Insight into cross-talk between intra-amoebal pathogens.</title>
        <authorList>
            <person name="Gimenez G."/>
            <person name="Bertelli C."/>
            <person name="Moliner C."/>
            <person name="Robert C."/>
            <person name="Raoult D."/>
            <person name="Fournier P.E."/>
            <person name="Greub G."/>
        </authorList>
    </citation>
    <scope>NUCLEOTIDE SEQUENCE [LARGE SCALE GENOMIC DNA]</scope>
    <source>
        <strain evidence="1 2">LLAP12</strain>
    </source>
</reference>
<dbReference type="STRING" id="658187.LDG_8334"/>
<dbReference type="InterPro" id="IPR011250">
    <property type="entry name" value="OMP/PagP_B-barrel"/>
</dbReference>
<sequence>MEQKIIMGFILLNMTSLTYAYNEANLNPWTVDAAFGMGFYSGMTNHEAQTAVGRLSFGHALVTKPYWQAGIEAGIQSGSTQHLALPKESIDVLGGVPIEAEMKPLLDLLFGLKTEPMTSLPIVAWLKGGVAYRQLQVDHIEVNHLTGFSPEIQVGLGYRANEHTIFNIGYQSIWGKKSELTVNPQTETGILRYIPAQQAVLIGFSYNFL</sequence>
<dbReference type="SUPFAM" id="SSF56925">
    <property type="entry name" value="OMPA-like"/>
    <property type="match status" value="1"/>
</dbReference>